<sequence>MSEPTEYVVVLLVEQALSDLDARQVRSLHEAVEEPVVYHVLLPVDDAAARVEASLGSLSGGELLATPGMPMRDIDLDAVEEDCRDRSLAALAASVAALERAGATVADTALLAGSPVDELEKRATAVEAREAIVLTAPHVVADLLRLDWASKARRKLGIPVLHLLEHETFDEQAGSSEGNTGM</sequence>
<dbReference type="Gene3D" id="3.40.50.620">
    <property type="entry name" value="HUPs"/>
    <property type="match status" value="1"/>
</dbReference>
<evidence type="ECO:0000313" key="2">
    <source>
        <dbReference type="Proteomes" id="UP001500221"/>
    </source>
</evidence>
<dbReference type="RefSeq" id="WP_345461925.1">
    <property type="nucleotide sequence ID" value="NZ_BAABKG010000005.1"/>
</dbReference>
<keyword evidence="2" id="KW-1185">Reference proteome</keyword>
<dbReference type="EMBL" id="BAABKG010000005">
    <property type="protein sequence ID" value="GAA5153727.1"/>
    <property type="molecule type" value="Genomic_DNA"/>
</dbReference>
<dbReference type="InterPro" id="IPR014729">
    <property type="entry name" value="Rossmann-like_a/b/a_fold"/>
</dbReference>
<dbReference type="SUPFAM" id="SSF52402">
    <property type="entry name" value="Adenine nucleotide alpha hydrolases-like"/>
    <property type="match status" value="1"/>
</dbReference>
<name>A0ABP9PYG2_9ACTN</name>
<dbReference type="Proteomes" id="UP001500221">
    <property type="component" value="Unassembled WGS sequence"/>
</dbReference>
<organism evidence="1 2">
    <name type="scientific">Nocardioides marinquilinus</name>
    <dbReference type="NCBI Taxonomy" id="1210400"/>
    <lineage>
        <taxon>Bacteria</taxon>
        <taxon>Bacillati</taxon>
        <taxon>Actinomycetota</taxon>
        <taxon>Actinomycetes</taxon>
        <taxon>Propionibacteriales</taxon>
        <taxon>Nocardioidaceae</taxon>
        <taxon>Nocardioides</taxon>
    </lineage>
</organism>
<proteinExistence type="predicted"/>
<reference evidence="2" key="1">
    <citation type="journal article" date="2019" name="Int. J. Syst. Evol. Microbiol.">
        <title>The Global Catalogue of Microorganisms (GCM) 10K type strain sequencing project: providing services to taxonomists for standard genome sequencing and annotation.</title>
        <authorList>
            <consortium name="The Broad Institute Genomics Platform"/>
            <consortium name="The Broad Institute Genome Sequencing Center for Infectious Disease"/>
            <person name="Wu L."/>
            <person name="Ma J."/>
        </authorList>
    </citation>
    <scope>NUCLEOTIDE SEQUENCE [LARGE SCALE GENOMIC DNA]</scope>
    <source>
        <strain evidence="2">JCM 18459</strain>
    </source>
</reference>
<comment type="caution">
    <text evidence="1">The sequence shown here is derived from an EMBL/GenBank/DDBJ whole genome shotgun (WGS) entry which is preliminary data.</text>
</comment>
<accession>A0ABP9PYG2</accession>
<gene>
    <name evidence="1" type="ORF">GCM10023340_36190</name>
</gene>
<evidence type="ECO:0000313" key="1">
    <source>
        <dbReference type="EMBL" id="GAA5153727.1"/>
    </source>
</evidence>
<protein>
    <submittedName>
        <fullName evidence="1">Uncharacterized protein</fullName>
    </submittedName>
</protein>